<organism evidence="5 6">
    <name type="scientific">Polyangium spumosum</name>
    <dbReference type="NCBI Taxonomy" id="889282"/>
    <lineage>
        <taxon>Bacteria</taxon>
        <taxon>Pseudomonadati</taxon>
        <taxon>Myxococcota</taxon>
        <taxon>Polyangia</taxon>
        <taxon>Polyangiales</taxon>
        <taxon>Polyangiaceae</taxon>
        <taxon>Polyangium</taxon>
    </lineage>
</organism>
<dbReference type="InterPro" id="IPR012676">
    <property type="entry name" value="TGS-like"/>
</dbReference>
<evidence type="ECO:0000313" key="5">
    <source>
        <dbReference type="EMBL" id="MRG96054.1"/>
    </source>
</evidence>
<feature type="domain" description="YchF C-terminal" evidence="4">
    <location>
        <begin position="260"/>
        <end position="341"/>
    </location>
</feature>
<dbReference type="PANTHER" id="PTHR23305">
    <property type="entry name" value="OBG GTPASE FAMILY"/>
    <property type="match status" value="1"/>
</dbReference>
<dbReference type="GO" id="GO:0005524">
    <property type="term" value="F:ATP binding"/>
    <property type="evidence" value="ECO:0007669"/>
    <property type="project" value="UniProtKB-KW"/>
</dbReference>
<keyword evidence="6" id="KW-1185">Reference proteome</keyword>
<keyword evidence="2" id="KW-0547">Nucleotide-binding</keyword>
<dbReference type="GO" id="GO:0005737">
    <property type="term" value="C:cytoplasm"/>
    <property type="evidence" value="ECO:0007669"/>
    <property type="project" value="TreeGrafter"/>
</dbReference>
<evidence type="ECO:0000313" key="6">
    <source>
        <dbReference type="Proteomes" id="UP000440224"/>
    </source>
</evidence>
<evidence type="ECO:0000259" key="4">
    <source>
        <dbReference type="Pfam" id="PF06071"/>
    </source>
</evidence>
<keyword evidence="1" id="KW-0479">Metal-binding</keyword>
<dbReference type="OrthoDB" id="9810373at2"/>
<evidence type="ECO:0000256" key="2">
    <source>
        <dbReference type="ARBA" id="ARBA00022741"/>
    </source>
</evidence>
<dbReference type="Gene3D" id="3.40.50.300">
    <property type="entry name" value="P-loop containing nucleotide triphosphate hydrolases"/>
    <property type="match status" value="1"/>
</dbReference>
<evidence type="ECO:0000256" key="3">
    <source>
        <dbReference type="ARBA" id="ARBA00022840"/>
    </source>
</evidence>
<dbReference type="SUPFAM" id="SSF52540">
    <property type="entry name" value="P-loop containing nucleoside triphosphate hydrolases"/>
    <property type="match status" value="1"/>
</dbReference>
<dbReference type="GO" id="GO:0005525">
    <property type="term" value="F:GTP binding"/>
    <property type="evidence" value="ECO:0007669"/>
    <property type="project" value="InterPro"/>
</dbReference>
<dbReference type="InterPro" id="IPR027417">
    <property type="entry name" value="P-loop_NTPase"/>
</dbReference>
<dbReference type="Gene3D" id="1.10.150.300">
    <property type="entry name" value="TGS-like domain"/>
    <property type="match status" value="1"/>
</dbReference>
<dbReference type="InterPro" id="IPR013029">
    <property type="entry name" value="YchF_C"/>
</dbReference>
<dbReference type="PRINTS" id="PR00326">
    <property type="entry name" value="GTP1OBG"/>
</dbReference>
<dbReference type="SUPFAM" id="SSF81271">
    <property type="entry name" value="TGS-like"/>
    <property type="match status" value="1"/>
</dbReference>
<dbReference type="Gene3D" id="3.10.20.30">
    <property type="match status" value="1"/>
</dbReference>
<name>A0A6N7Q1E1_9BACT</name>
<reference evidence="5 6" key="1">
    <citation type="submission" date="2019-10" db="EMBL/GenBank/DDBJ databases">
        <title>A soil myxobacterium in the family Polyangiaceae.</title>
        <authorList>
            <person name="Li Y."/>
            <person name="Wang J."/>
        </authorList>
    </citation>
    <scope>NUCLEOTIDE SEQUENCE [LARGE SCALE GENOMIC DNA]</scope>
    <source>
        <strain evidence="5 6">DSM 14734</strain>
    </source>
</reference>
<evidence type="ECO:0000256" key="1">
    <source>
        <dbReference type="ARBA" id="ARBA00022723"/>
    </source>
</evidence>
<dbReference type="InterPro" id="IPR006073">
    <property type="entry name" value="GTP-bd"/>
</dbReference>
<dbReference type="InterPro" id="IPR004396">
    <property type="entry name" value="ATPase_YchF/OLA1"/>
</dbReference>
<dbReference type="Pfam" id="PF06071">
    <property type="entry name" value="YchF-GTPase_C"/>
    <property type="match status" value="1"/>
</dbReference>
<dbReference type="EMBL" id="WJIE01000010">
    <property type="protein sequence ID" value="MRG96054.1"/>
    <property type="molecule type" value="Genomic_DNA"/>
</dbReference>
<protein>
    <submittedName>
        <fullName evidence="5">Redox-regulated ATPase YchF</fullName>
    </submittedName>
</protein>
<dbReference type="RefSeq" id="WP_153822865.1">
    <property type="nucleotide sequence ID" value="NZ_WJIE01000010.1"/>
</dbReference>
<dbReference type="CDD" id="cd04867">
    <property type="entry name" value="TGS_YchF_OLA1"/>
    <property type="match status" value="1"/>
</dbReference>
<dbReference type="InterPro" id="IPR023192">
    <property type="entry name" value="TGS-like_dom_sf"/>
</dbReference>
<dbReference type="PANTHER" id="PTHR23305:SF18">
    <property type="entry name" value="OBG-TYPE G DOMAIN-CONTAINING PROTEIN"/>
    <property type="match status" value="1"/>
</dbReference>
<sequence length="343" mass="37844">MHVGICGYPGSGKTTVFRALAPGGKADREIAYGNIKVPDARVDALASIFNPKKTTYAEITFVDVGSGSRSGGAFPPAVLQGMRNADVIVHVVRGFDNPSLSAPPDPPRDEKAFDEELLLLDLGTLEKRKERFKKEAKKGLEVEVNTKMIEHLEKAEPLRTLELSEEELRALGPGIQLLSMQPLITLYNLSEEAWNDPARAHLRETLHGKQWVKMALCGAIEAEIAALPAEEQTDFLEGLGLGEPARNVFVREAYRLLDYISFLTAGSDECRAWPIRRGTNAKRAAGKVHSDLERGFIRAEIYRPEDLEIARTEAALKAQGKMRLEGKDYIVKDGDVVHFRAGT</sequence>
<accession>A0A6N7Q1E1</accession>
<dbReference type="AlphaFoldDB" id="A0A6N7Q1E1"/>
<dbReference type="GO" id="GO:0016887">
    <property type="term" value="F:ATP hydrolysis activity"/>
    <property type="evidence" value="ECO:0007669"/>
    <property type="project" value="InterPro"/>
</dbReference>
<dbReference type="GO" id="GO:0046872">
    <property type="term" value="F:metal ion binding"/>
    <property type="evidence" value="ECO:0007669"/>
    <property type="project" value="UniProtKB-KW"/>
</dbReference>
<dbReference type="InterPro" id="IPR012675">
    <property type="entry name" value="Beta-grasp_dom_sf"/>
</dbReference>
<gene>
    <name evidence="5" type="primary">ychF</name>
    <name evidence="5" type="ORF">GF068_29655</name>
</gene>
<dbReference type="PIRSF" id="PIRSF006641">
    <property type="entry name" value="CHP00092"/>
    <property type="match status" value="1"/>
</dbReference>
<dbReference type="FunFam" id="3.10.20.30:FF:000001">
    <property type="entry name" value="Ribosome-binding ATPase YchF"/>
    <property type="match status" value="1"/>
</dbReference>
<comment type="caution">
    <text evidence="5">The sequence shown here is derived from an EMBL/GenBank/DDBJ whole genome shotgun (WGS) entry which is preliminary data.</text>
</comment>
<dbReference type="Proteomes" id="UP000440224">
    <property type="component" value="Unassembled WGS sequence"/>
</dbReference>
<keyword evidence="3" id="KW-0067">ATP-binding</keyword>
<proteinExistence type="predicted"/>